<dbReference type="Pfam" id="PF00288">
    <property type="entry name" value="GHMP_kinases_N"/>
    <property type="match status" value="1"/>
</dbReference>
<evidence type="ECO:0000259" key="11">
    <source>
        <dbReference type="Pfam" id="PF00288"/>
    </source>
</evidence>
<evidence type="ECO:0000313" key="14">
    <source>
        <dbReference type="Proteomes" id="UP000665026"/>
    </source>
</evidence>
<dbReference type="Gene3D" id="3.30.230.10">
    <property type="match status" value="1"/>
</dbReference>
<accession>A0A975I835</accession>
<gene>
    <name evidence="10" type="primary">ispE</name>
    <name evidence="13" type="ORF">HZ995_03805</name>
</gene>
<dbReference type="EMBL" id="CP060010">
    <property type="protein sequence ID" value="QTN36657.1"/>
    <property type="molecule type" value="Genomic_DNA"/>
</dbReference>
<protein>
    <recommendedName>
        <fullName evidence="3 10">4-diphosphocytidyl-2-C-methyl-D-erythritol kinase</fullName>
        <shortName evidence="10">CMK</shortName>
        <ecNumber evidence="2 10">2.7.1.148</ecNumber>
    </recommendedName>
    <alternativeName>
        <fullName evidence="9 10">4-(cytidine-5'-diphospho)-2-C-methyl-D-erythritol kinase</fullName>
    </alternativeName>
</protein>
<evidence type="ECO:0000256" key="1">
    <source>
        <dbReference type="ARBA" id="ARBA00009684"/>
    </source>
</evidence>
<evidence type="ECO:0000256" key="10">
    <source>
        <dbReference type="HAMAP-Rule" id="MF_00061"/>
    </source>
</evidence>
<feature type="active site" evidence="10">
    <location>
        <position position="12"/>
    </location>
</feature>
<evidence type="ECO:0000313" key="13">
    <source>
        <dbReference type="EMBL" id="QTN36657.1"/>
    </source>
</evidence>
<keyword evidence="5 10" id="KW-0547">Nucleotide-binding</keyword>
<dbReference type="InterPro" id="IPR013750">
    <property type="entry name" value="GHMP_kinase_C_dom"/>
</dbReference>
<sequence>MTAKVTAFAPAKINLTLHVTGQRTDGYHLLDSLVAFADIGDEIEACAAPNMSLFVSGPMSEGVPSDSRNLMLKAAKLFDPSGTAALSLTKHLPAASGIGGGSSDAAATLRALAELWDLPLPRTEDVLPLGADLPVCLCPSPQRMSGIGEKLERLPSLPACEILLVNPGIEVATPSIFKTLTSRDNAPMPDVLPNWRSAEDLAAWLHTQRNDLEPPACGLAHEISDALSALEATNPLIARMSGSGATCFALFPANSAKTDTALDAIQQAHPNWWVKSGRFFSLAENIPG</sequence>
<comment type="function">
    <text evidence="10">Catalyzes the phosphorylation of the position 2 hydroxy group of 4-diphosphocytidyl-2C-methyl-D-erythritol.</text>
</comment>
<feature type="domain" description="GHMP kinase N-terminal" evidence="11">
    <location>
        <begin position="69"/>
        <end position="131"/>
    </location>
</feature>
<feature type="binding site" evidence="10">
    <location>
        <begin position="93"/>
        <end position="103"/>
    </location>
    <ligand>
        <name>ATP</name>
        <dbReference type="ChEBI" id="CHEBI:30616"/>
    </ligand>
</feature>
<keyword evidence="6 10" id="KW-0418">Kinase</keyword>
<dbReference type="EC" id="2.7.1.148" evidence="2 10"/>
<evidence type="ECO:0000256" key="7">
    <source>
        <dbReference type="ARBA" id="ARBA00022840"/>
    </source>
</evidence>
<comment type="catalytic activity">
    <reaction evidence="10">
        <text>4-CDP-2-C-methyl-D-erythritol + ATP = 4-CDP-2-C-methyl-D-erythritol 2-phosphate + ADP + H(+)</text>
        <dbReference type="Rhea" id="RHEA:18437"/>
        <dbReference type="ChEBI" id="CHEBI:15378"/>
        <dbReference type="ChEBI" id="CHEBI:30616"/>
        <dbReference type="ChEBI" id="CHEBI:57823"/>
        <dbReference type="ChEBI" id="CHEBI:57919"/>
        <dbReference type="ChEBI" id="CHEBI:456216"/>
        <dbReference type="EC" id="2.7.1.148"/>
    </reaction>
</comment>
<evidence type="ECO:0000256" key="4">
    <source>
        <dbReference type="ARBA" id="ARBA00022679"/>
    </source>
</evidence>
<dbReference type="GO" id="GO:0050515">
    <property type="term" value="F:4-(cytidine 5'-diphospho)-2-C-methyl-D-erythritol kinase activity"/>
    <property type="evidence" value="ECO:0007669"/>
    <property type="project" value="UniProtKB-UniRule"/>
</dbReference>
<dbReference type="InterPro" id="IPR004424">
    <property type="entry name" value="IspE"/>
</dbReference>
<comment type="pathway">
    <text evidence="10">Isoprenoid biosynthesis; isopentenyl diphosphate biosynthesis via DXP pathway; isopentenyl diphosphate from 1-deoxy-D-xylulose 5-phosphate: step 3/6.</text>
</comment>
<dbReference type="InterPro" id="IPR020568">
    <property type="entry name" value="Ribosomal_Su5_D2-typ_SF"/>
</dbReference>
<dbReference type="Proteomes" id="UP000665026">
    <property type="component" value="Chromosome"/>
</dbReference>
<comment type="similarity">
    <text evidence="1 10">Belongs to the GHMP kinase family. IspE subfamily.</text>
</comment>
<dbReference type="GO" id="GO:0019288">
    <property type="term" value="P:isopentenyl diphosphate biosynthetic process, methylerythritol 4-phosphate pathway"/>
    <property type="evidence" value="ECO:0007669"/>
    <property type="project" value="UniProtKB-UniRule"/>
</dbReference>
<dbReference type="InterPro" id="IPR006204">
    <property type="entry name" value="GHMP_kinase_N_dom"/>
</dbReference>
<dbReference type="PANTHER" id="PTHR43527:SF2">
    <property type="entry name" value="4-DIPHOSPHOCYTIDYL-2-C-METHYL-D-ERYTHRITOL KINASE, CHLOROPLASTIC"/>
    <property type="match status" value="1"/>
</dbReference>
<reference evidence="13" key="1">
    <citation type="submission" date="2020-07" db="EMBL/GenBank/DDBJ databases">
        <title>Genome sequences of bacteria associated with the marine, planktonic diatom Thalassiosira profunda strain ECT2AJA-044.</title>
        <authorList>
            <person name="Gargas C.B."/>
            <person name="Roberts W.R."/>
            <person name="Alverson A.J."/>
        </authorList>
    </citation>
    <scope>NUCLEOTIDE SEQUENCE</scope>
    <source>
        <strain evidence="13">ECT2AJA-044</strain>
    </source>
</reference>
<evidence type="ECO:0000259" key="12">
    <source>
        <dbReference type="Pfam" id="PF08544"/>
    </source>
</evidence>
<dbReference type="NCBIfam" id="TIGR00154">
    <property type="entry name" value="ispE"/>
    <property type="match status" value="1"/>
</dbReference>
<dbReference type="HAMAP" id="MF_00061">
    <property type="entry name" value="IspE"/>
    <property type="match status" value="1"/>
</dbReference>
<dbReference type="RefSeq" id="WP_209357356.1">
    <property type="nucleotide sequence ID" value="NZ_CP060010.1"/>
</dbReference>
<dbReference type="Pfam" id="PF08544">
    <property type="entry name" value="GHMP_kinases_C"/>
    <property type="match status" value="1"/>
</dbReference>
<keyword evidence="8 10" id="KW-0414">Isoprene biosynthesis</keyword>
<keyword evidence="4 10" id="KW-0808">Transferase</keyword>
<dbReference type="GO" id="GO:0016114">
    <property type="term" value="P:terpenoid biosynthetic process"/>
    <property type="evidence" value="ECO:0007669"/>
    <property type="project" value="UniProtKB-UniRule"/>
</dbReference>
<name>A0A975I835_9RHOB</name>
<dbReference type="NCBIfam" id="NF011202">
    <property type="entry name" value="PRK14608.1"/>
    <property type="match status" value="1"/>
</dbReference>
<dbReference type="KEGG" id="cact:HZ995_03805"/>
<organism evidence="13 14">
    <name type="scientific">Cognatishimia activa</name>
    <dbReference type="NCBI Taxonomy" id="1715691"/>
    <lineage>
        <taxon>Bacteria</taxon>
        <taxon>Pseudomonadati</taxon>
        <taxon>Pseudomonadota</taxon>
        <taxon>Alphaproteobacteria</taxon>
        <taxon>Rhodobacterales</taxon>
        <taxon>Paracoccaceae</taxon>
        <taxon>Cognatishimia</taxon>
    </lineage>
</organism>
<evidence type="ECO:0000256" key="2">
    <source>
        <dbReference type="ARBA" id="ARBA00012052"/>
    </source>
</evidence>
<evidence type="ECO:0000256" key="6">
    <source>
        <dbReference type="ARBA" id="ARBA00022777"/>
    </source>
</evidence>
<feature type="domain" description="GHMP kinase C-terminal" evidence="12">
    <location>
        <begin position="195"/>
        <end position="271"/>
    </location>
</feature>
<evidence type="ECO:0000256" key="5">
    <source>
        <dbReference type="ARBA" id="ARBA00022741"/>
    </source>
</evidence>
<feature type="active site" evidence="10">
    <location>
        <position position="132"/>
    </location>
</feature>
<evidence type="ECO:0000256" key="8">
    <source>
        <dbReference type="ARBA" id="ARBA00023229"/>
    </source>
</evidence>
<dbReference type="PANTHER" id="PTHR43527">
    <property type="entry name" value="4-DIPHOSPHOCYTIDYL-2-C-METHYL-D-ERYTHRITOL KINASE, CHLOROPLASTIC"/>
    <property type="match status" value="1"/>
</dbReference>
<dbReference type="SUPFAM" id="SSF55060">
    <property type="entry name" value="GHMP Kinase, C-terminal domain"/>
    <property type="match status" value="1"/>
</dbReference>
<dbReference type="AlphaFoldDB" id="A0A975I835"/>
<dbReference type="SUPFAM" id="SSF54211">
    <property type="entry name" value="Ribosomal protein S5 domain 2-like"/>
    <property type="match status" value="1"/>
</dbReference>
<dbReference type="InterPro" id="IPR014721">
    <property type="entry name" value="Ribsml_uS5_D2-typ_fold_subgr"/>
</dbReference>
<dbReference type="Gene3D" id="3.30.70.890">
    <property type="entry name" value="GHMP kinase, C-terminal domain"/>
    <property type="match status" value="1"/>
</dbReference>
<proteinExistence type="inferred from homology"/>
<keyword evidence="7 10" id="KW-0067">ATP-binding</keyword>
<dbReference type="GO" id="GO:0005524">
    <property type="term" value="F:ATP binding"/>
    <property type="evidence" value="ECO:0007669"/>
    <property type="project" value="UniProtKB-UniRule"/>
</dbReference>
<dbReference type="InterPro" id="IPR036554">
    <property type="entry name" value="GHMP_kinase_C_sf"/>
</dbReference>
<evidence type="ECO:0000256" key="9">
    <source>
        <dbReference type="ARBA" id="ARBA00032554"/>
    </source>
</evidence>
<evidence type="ECO:0000256" key="3">
    <source>
        <dbReference type="ARBA" id="ARBA00017473"/>
    </source>
</evidence>
<dbReference type="PIRSF" id="PIRSF010376">
    <property type="entry name" value="IspE"/>
    <property type="match status" value="1"/>
</dbReference>